<dbReference type="AlphaFoldDB" id="A0A9W4TYN0"/>
<keyword evidence="3" id="KW-0698">rRNA processing</keyword>
<organism evidence="6 7">
    <name type="scientific">Candida verbasci</name>
    <dbReference type="NCBI Taxonomy" id="1227364"/>
    <lineage>
        <taxon>Eukaryota</taxon>
        <taxon>Fungi</taxon>
        <taxon>Dikarya</taxon>
        <taxon>Ascomycota</taxon>
        <taxon>Saccharomycotina</taxon>
        <taxon>Pichiomycetes</taxon>
        <taxon>Debaryomycetaceae</taxon>
        <taxon>Candida/Lodderomyces clade</taxon>
        <taxon>Candida</taxon>
    </lineage>
</organism>
<dbReference type="EMBL" id="CANTUO010000002">
    <property type="protein sequence ID" value="CAI5758148.1"/>
    <property type="molecule type" value="Genomic_DNA"/>
</dbReference>
<protein>
    <recommendedName>
        <fullName evidence="8">Rrp1p</fullName>
    </recommendedName>
</protein>
<comment type="similarity">
    <text evidence="2">Belongs to the RRP1 family.</text>
</comment>
<name>A0A9W4TYN0_9ASCO</name>
<dbReference type="GO" id="GO:0006364">
    <property type="term" value="P:rRNA processing"/>
    <property type="evidence" value="ECO:0007669"/>
    <property type="project" value="UniProtKB-KW"/>
</dbReference>
<dbReference type="PANTHER" id="PTHR13026:SF0">
    <property type="entry name" value="RIBOSOMAL RNA PROCESSING 1B"/>
    <property type="match status" value="1"/>
</dbReference>
<evidence type="ECO:0000256" key="2">
    <source>
        <dbReference type="ARBA" id="ARBA00006374"/>
    </source>
</evidence>
<evidence type="ECO:0008006" key="8">
    <source>
        <dbReference type="Google" id="ProtNLM"/>
    </source>
</evidence>
<feature type="compositionally biased region" description="Acidic residues" evidence="5">
    <location>
        <begin position="248"/>
        <end position="268"/>
    </location>
</feature>
<dbReference type="Proteomes" id="UP001152885">
    <property type="component" value="Unassembled WGS sequence"/>
</dbReference>
<comment type="caution">
    <text evidence="6">The sequence shown here is derived from an EMBL/GenBank/DDBJ whole genome shotgun (WGS) entry which is preliminary data.</text>
</comment>
<comment type="subcellular location">
    <subcellularLocation>
        <location evidence="1">Nucleus</location>
    </subcellularLocation>
</comment>
<proteinExistence type="inferred from homology"/>
<keyword evidence="4" id="KW-0539">Nucleus</keyword>
<dbReference type="GO" id="GO:0005634">
    <property type="term" value="C:nucleus"/>
    <property type="evidence" value="ECO:0007669"/>
    <property type="project" value="UniProtKB-SubCell"/>
</dbReference>
<dbReference type="InterPro" id="IPR010301">
    <property type="entry name" value="RRP1"/>
</dbReference>
<feature type="region of interest" description="Disordered" evidence="5">
    <location>
        <begin position="248"/>
        <end position="274"/>
    </location>
</feature>
<dbReference type="GO" id="GO:0030688">
    <property type="term" value="C:preribosome, small subunit precursor"/>
    <property type="evidence" value="ECO:0007669"/>
    <property type="project" value="InterPro"/>
</dbReference>
<sequence>MSSSSTTSKFVKKLASNDKKTRDSAIANLKLYLGSKNNSSKLSLFEFEKLWKGLYYSVWFCDRVKTQTKLCENLASIYSTTLLDNQDAFLKLFKSFNLIIIKEWPSIDQWRIDKFYMLIRRILRHNFKHLKAKEWDNKLIEQWLSVLNETLLSGDSKVPLALPYHLCDIYLDELELVIFEDIIKNKEQEEITDEEVLEIVNEVPVLKLISSFKELNKSAKLKTLREKCKEDVLDDKRLINWKVIENSNESEEDVDGDNEANYDDDSEDEWKGFN</sequence>
<evidence type="ECO:0000256" key="5">
    <source>
        <dbReference type="SAM" id="MobiDB-lite"/>
    </source>
</evidence>
<dbReference type="OrthoDB" id="2019504at2759"/>
<accession>A0A9W4TYN0</accession>
<evidence type="ECO:0000313" key="6">
    <source>
        <dbReference type="EMBL" id="CAI5758148.1"/>
    </source>
</evidence>
<evidence type="ECO:0000256" key="3">
    <source>
        <dbReference type="ARBA" id="ARBA00022552"/>
    </source>
</evidence>
<dbReference type="Pfam" id="PF05997">
    <property type="entry name" value="Nop52"/>
    <property type="match status" value="1"/>
</dbReference>
<evidence type="ECO:0000313" key="7">
    <source>
        <dbReference type="Proteomes" id="UP001152885"/>
    </source>
</evidence>
<keyword evidence="7" id="KW-1185">Reference proteome</keyword>
<evidence type="ECO:0000256" key="1">
    <source>
        <dbReference type="ARBA" id="ARBA00004123"/>
    </source>
</evidence>
<dbReference type="PANTHER" id="PTHR13026">
    <property type="entry name" value="NNP-1 PROTEIN NOVEL NUCLEAR PROTEIN 1 NOP52"/>
    <property type="match status" value="1"/>
</dbReference>
<evidence type="ECO:0000256" key="4">
    <source>
        <dbReference type="ARBA" id="ARBA00023242"/>
    </source>
</evidence>
<reference evidence="6" key="1">
    <citation type="submission" date="2022-12" db="EMBL/GenBank/DDBJ databases">
        <authorList>
            <person name="Brejova B."/>
        </authorList>
    </citation>
    <scope>NUCLEOTIDE SEQUENCE</scope>
</reference>
<gene>
    <name evidence="6" type="ORF">CANVERA_P2661</name>
</gene>